<evidence type="ECO:0000256" key="4">
    <source>
        <dbReference type="ARBA" id="ARBA00022683"/>
    </source>
</evidence>
<dbReference type="eggNOG" id="COG1447">
    <property type="taxonomic scope" value="Bacteria"/>
</dbReference>
<dbReference type="STRING" id="634994.GCWU000323_00480"/>
<dbReference type="AlphaFoldDB" id="C9MW41"/>
<evidence type="ECO:0000256" key="1">
    <source>
        <dbReference type="ARBA" id="ARBA00022448"/>
    </source>
</evidence>
<feature type="active site" description="Tele-phosphohistidine intermediate" evidence="5">
    <location>
        <position position="93"/>
    </location>
</feature>
<dbReference type="EMBL" id="ACVB02000007">
    <property type="protein sequence ID" value="EEX75231.1"/>
    <property type="molecule type" value="Genomic_DNA"/>
</dbReference>
<protein>
    <submittedName>
        <fullName evidence="8">PTS system, Lactose/Cellobiose specific IIA subunit</fullName>
    </submittedName>
</protein>
<dbReference type="InterPro" id="IPR036542">
    <property type="entry name" value="PTS_IIA_lac/cel_sf"/>
</dbReference>
<evidence type="ECO:0000313" key="8">
    <source>
        <dbReference type="EMBL" id="EEX75231.1"/>
    </source>
</evidence>
<evidence type="ECO:0000256" key="2">
    <source>
        <dbReference type="ARBA" id="ARBA00022597"/>
    </source>
</evidence>
<keyword evidence="1" id="KW-0813">Transport</keyword>
<evidence type="ECO:0000256" key="3">
    <source>
        <dbReference type="ARBA" id="ARBA00022679"/>
    </source>
</evidence>
<evidence type="ECO:0000256" key="7">
    <source>
        <dbReference type="PROSITE-ProRule" id="PRU00418"/>
    </source>
</evidence>
<dbReference type="GO" id="GO:0046872">
    <property type="term" value="F:metal ion binding"/>
    <property type="evidence" value="ECO:0007669"/>
    <property type="project" value="UniProtKB-KW"/>
</dbReference>
<dbReference type="Proteomes" id="UP000006233">
    <property type="component" value="Unassembled WGS sequence"/>
</dbReference>
<sequence>MIKLKNNYLGGFTMAEEILDIEMIAMTLIGQAGETKSLAYQAMNAAKAGKFDEAEEFMKQSTEEMLKAHELQTDLIVREAGGEKIDVGLIMVHSQDHLMTAILFKELAKEFIEVYKRLEQK</sequence>
<proteinExistence type="predicted"/>
<comment type="caution">
    <text evidence="8">The sequence shown here is derived from an EMBL/GenBank/DDBJ whole genome shotgun (WGS) entry which is preliminary data.</text>
</comment>
<feature type="binding site" evidence="6">
    <location>
        <position position="96"/>
    </location>
    <ligand>
        <name>Mg(2+)</name>
        <dbReference type="ChEBI" id="CHEBI:18420"/>
        <note>ligand shared between all trimeric partners</note>
    </ligand>
</feature>
<dbReference type="PANTHER" id="PTHR34382">
    <property type="entry name" value="PTS SYSTEM N,N'-DIACETYLCHITOBIOSE-SPECIFIC EIIA COMPONENT"/>
    <property type="match status" value="1"/>
</dbReference>
<dbReference type="HOGENOM" id="CLU_152490_0_0_0"/>
<dbReference type="PIRSF" id="PIRSF000699">
    <property type="entry name" value="PTS_IILac_III"/>
    <property type="match status" value="1"/>
</dbReference>
<feature type="modified residue" description="Phosphohistidine; by HPr" evidence="7">
    <location>
        <position position="93"/>
    </location>
</feature>
<dbReference type="Gene3D" id="1.20.58.80">
    <property type="entry name" value="Phosphotransferase system, lactose/cellobiose-type IIA subunit"/>
    <property type="match status" value="1"/>
</dbReference>
<keyword evidence="3" id="KW-0808">Transferase</keyword>
<keyword evidence="6" id="KW-0460">Magnesium</keyword>
<evidence type="ECO:0000256" key="5">
    <source>
        <dbReference type="PIRSR" id="PIRSR000699-1"/>
    </source>
</evidence>
<dbReference type="GO" id="GO:0009401">
    <property type="term" value="P:phosphoenolpyruvate-dependent sugar phosphotransferase system"/>
    <property type="evidence" value="ECO:0007669"/>
    <property type="project" value="UniProtKB-KW"/>
</dbReference>
<keyword evidence="4" id="KW-0598">Phosphotransferase system</keyword>
<evidence type="ECO:0000313" key="9">
    <source>
        <dbReference type="Proteomes" id="UP000006233"/>
    </source>
</evidence>
<organism evidence="8 9">
    <name type="scientific">Leptotrichia hofstadii F0254</name>
    <dbReference type="NCBI Taxonomy" id="634994"/>
    <lineage>
        <taxon>Bacteria</taxon>
        <taxon>Fusobacteriati</taxon>
        <taxon>Fusobacteriota</taxon>
        <taxon>Fusobacteriia</taxon>
        <taxon>Fusobacteriales</taxon>
        <taxon>Leptotrichiaceae</taxon>
        <taxon>Leptotrichia</taxon>
    </lineage>
</organism>
<keyword evidence="6" id="KW-0479">Metal-binding</keyword>
<accession>C9MW41</accession>
<name>C9MW41_9FUSO</name>
<dbReference type="PROSITE" id="PS51095">
    <property type="entry name" value="PTS_EIIA_TYPE_3"/>
    <property type="match status" value="1"/>
</dbReference>
<dbReference type="CDD" id="cd00215">
    <property type="entry name" value="PTS_IIA_lac"/>
    <property type="match status" value="1"/>
</dbReference>
<dbReference type="SUPFAM" id="SSF46973">
    <property type="entry name" value="Enzyme IIa from lactose specific PTS, IIa-lac"/>
    <property type="match status" value="1"/>
</dbReference>
<comment type="cofactor">
    <cofactor evidence="6">
        <name>Mg(2+)</name>
        <dbReference type="ChEBI" id="CHEBI:18420"/>
    </cofactor>
    <text evidence="6">Binds 1 Mg(2+) ion per trimer.</text>
</comment>
<dbReference type="PANTHER" id="PTHR34382:SF7">
    <property type="entry name" value="PTS SYSTEM N,N'-DIACETYLCHITOBIOSE-SPECIFIC EIIA COMPONENT"/>
    <property type="match status" value="1"/>
</dbReference>
<evidence type="ECO:0000256" key="6">
    <source>
        <dbReference type="PIRSR" id="PIRSR000699-2"/>
    </source>
</evidence>
<gene>
    <name evidence="8" type="ORF">GCWU000323_00480</name>
</gene>
<dbReference type="InterPro" id="IPR003188">
    <property type="entry name" value="PTS_IIA_lac/cel"/>
</dbReference>
<dbReference type="GO" id="GO:0016740">
    <property type="term" value="F:transferase activity"/>
    <property type="evidence" value="ECO:0007669"/>
    <property type="project" value="UniProtKB-KW"/>
</dbReference>
<dbReference type="Pfam" id="PF02255">
    <property type="entry name" value="PTS_IIA"/>
    <property type="match status" value="1"/>
</dbReference>
<reference evidence="8 9" key="1">
    <citation type="submission" date="2009-09" db="EMBL/GenBank/DDBJ databases">
        <authorList>
            <person name="Weinstock G."/>
            <person name="Sodergren E."/>
            <person name="Clifton S."/>
            <person name="Fulton L."/>
            <person name="Fulton B."/>
            <person name="Courtney L."/>
            <person name="Fronick C."/>
            <person name="Harrison M."/>
            <person name="Strong C."/>
            <person name="Farmer C."/>
            <person name="Delahaunty K."/>
            <person name="Markovic C."/>
            <person name="Hall O."/>
            <person name="Minx P."/>
            <person name="Tomlinson C."/>
            <person name="Mitreva M."/>
            <person name="Nelson J."/>
            <person name="Hou S."/>
            <person name="Wollam A."/>
            <person name="Pepin K.H."/>
            <person name="Johnson M."/>
            <person name="Bhonagiri V."/>
            <person name="Nash W.E."/>
            <person name="Warren W."/>
            <person name="Chinwalla A."/>
            <person name="Mardis E.R."/>
            <person name="Wilson R.K."/>
        </authorList>
    </citation>
    <scope>NUCLEOTIDE SEQUENCE [LARGE SCALE GENOMIC DNA]</scope>
    <source>
        <strain evidence="8 9">F0254</strain>
    </source>
</reference>
<keyword evidence="2" id="KW-0762">Sugar transport</keyword>